<dbReference type="NCBIfam" id="TIGR03260">
    <property type="entry name" value="met_CoM_red_D"/>
    <property type="match status" value="1"/>
</dbReference>
<accession>A0A0U3DUZ9</accession>
<dbReference type="EMBL" id="CP011266">
    <property type="protein sequence ID" value="ALT69786.1"/>
    <property type="molecule type" value="Genomic_DNA"/>
</dbReference>
<dbReference type="RefSeq" id="WP_058740001.1">
    <property type="nucleotide sequence ID" value="NZ_CP011266.1"/>
</dbReference>
<dbReference type="GO" id="GO:0015948">
    <property type="term" value="P:methanogenesis"/>
    <property type="evidence" value="ECO:0007669"/>
    <property type="project" value="UniProtKB-KW"/>
</dbReference>
<dbReference type="OrthoDB" id="109281at2157"/>
<dbReference type="PATRIC" id="fig|230361.4.peg.2101"/>
<evidence type="ECO:0000313" key="3">
    <source>
        <dbReference type="Proteomes" id="UP000067738"/>
    </source>
</evidence>
<protein>
    <submittedName>
        <fullName evidence="2">Methyl-coenzyme M reductase D subunit McrD</fullName>
    </submittedName>
</protein>
<keyword evidence="1" id="KW-0484">Methanogenesis</keyword>
<dbReference type="PIRSF" id="PIRSF005636">
    <property type="entry name" value="McrD"/>
    <property type="match status" value="1"/>
</dbReference>
<dbReference type="InterPro" id="IPR003901">
    <property type="entry name" value="Me_CoM_Rdtase_D"/>
</dbReference>
<name>A0A0U3DUZ9_9EURY</name>
<gene>
    <name evidence="2" type="primary">mcrD</name>
    <name evidence="2" type="ORF">sm9_2030</name>
</gene>
<dbReference type="GeneID" id="26736983"/>
<sequence length="151" mass="17484">MDIEIFPHRVLGSDTTEKLLNDLEAIDDVKRTVIHGPRFPKTEETLPPQYRERRVITVNGEDVALQVKTGRIFVELSMESTIKEIEEVCKKNIPYGFDINQSRTNYIRKEPTVSDRIKYGDIDLPDELVGMTDQYSSFEDHVKIIKKDTLD</sequence>
<reference evidence="2 3" key="1">
    <citation type="submission" date="2015-04" db="EMBL/GenBank/DDBJ databases">
        <title>The complete genome sequence of the rumen methanogen Methanobrevibacter millerae SM9.</title>
        <authorList>
            <person name="Leahy S.C."/>
            <person name="Kelly W.J."/>
            <person name="Pacheco D.M."/>
            <person name="Li D."/>
            <person name="Altermann E."/>
            <person name="Attwood G.T."/>
        </authorList>
    </citation>
    <scope>NUCLEOTIDE SEQUENCE [LARGE SCALE GENOMIC DNA]</scope>
    <source>
        <strain evidence="2 3">SM9</strain>
    </source>
</reference>
<dbReference type="Proteomes" id="UP000067738">
    <property type="component" value="Chromosome"/>
</dbReference>
<evidence type="ECO:0000313" key="2">
    <source>
        <dbReference type="EMBL" id="ALT69786.1"/>
    </source>
</evidence>
<organism evidence="2 3">
    <name type="scientific">Methanobrevibacter millerae</name>
    <dbReference type="NCBI Taxonomy" id="230361"/>
    <lineage>
        <taxon>Archaea</taxon>
        <taxon>Methanobacteriati</taxon>
        <taxon>Methanobacteriota</taxon>
        <taxon>Methanomada group</taxon>
        <taxon>Methanobacteria</taxon>
        <taxon>Methanobacteriales</taxon>
        <taxon>Methanobacteriaceae</taxon>
        <taxon>Methanobrevibacter</taxon>
    </lineage>
</organism>
<proteinExistence type="predicted"/>
<dbReference type="Pfam" id="PF02505">
    <property type="entry name" value="MCR_D"/>
    <property type="match status" value="1"/>
</dbReference>
<evidence type="ECO:0000256" key="1">
    <source>
        <dbReference type="ARBA" id="ARBA00022994"/>
    </source>
</evidence>
<dbReference type="AlphaFoldDB" id="A0A0U3DUZ9"/>
<dbReference type="KEGG" id="mmil:sm9_2030"/>
<keyword evidence="3" id="KW-1185">Reference proteome</keyword>